<dbReference type="Gene3D" id="3.30.70.2970">
    <property type="entry name" value="Protein of unknown function (DUF541), domain 2"/>
    <property type="match status" value="1"/>
</dbReference>
<accession>L1NA75</accession>
<dbReference type="InterPro" id="IPR016907">
    <property type="entry name" value="UCP029033"/>
</dbReference>
<dbReference type="RefSeq" id="WP_005467877.1">
    <property type="nucleotide sequence ID" value="NZ_KB291032.1"/>
</dbReference>
<organism evidence="2 3">
    <name type="scientific">Porphyromonas catoniae F0037</name>
    <dbReference type="NCBI Taxonomy" id="1127696"/>
    <lineage>
        <taxon>Bacteria</taxon>
        <taxon>Pseudomonadati</taxon>
        <taxon>Bacteroidota</taxon>
        <taxon>Bacteroidia</taxon>
        <taxon>Bacteroidales</taxon>
        <taxon>Porphyromonadaceae</taxon>
        <taxon>Porphyromonas</taxon>
    </lineage>
</organism>
<dbReference type="eggNOG" id="COG2859">
    <property type="taxonomic scope" value="Bacteria"/>
</dbReference>
<evidence type="ECO:0000313" key="2">
    <source>
        <dbReference type="EMBL" id="EKY00399.1"/>
    </source>
</evidence>
<dbReference type="PIRSF" id="PIRSF029033">
    <property type="entry name" value="UCP029033"/>
    <property type="match status" value="1"/>
</dbReference>
<dbReference type="HOGENOM" id="CLU_077423_0_0_10"/>
<evidence type="ECO:0000256" key="1">
    <source>
        <dbReference type="SAM" id="Phobius"/>
    </source>
</evidence>
<dbReference type="PANTHER" id="PTHR34387:SF2">
    <property type="entry name" value="SLR1258 PROTEIN"/>
    <property type="match status" value="1"/>
</dbReference>
<gene>
    <name evidence="2" type="ORF">HMPREF9134_01733</name>
</gene>
<dbReference type="Gene3D" id="3.30.110.170">
    <property type="entry name" value="Protein of unknown function (DUF541), domain 1"/>
    <property type="match status" value="1"/>
</dbReference>
<dbReference type="Proteomes" id="UP000010408">
    <property type="component" value="Unassembled WGS sequence"/>
</dbReference>
<dbReference type="InterPro" id="IPR007497">
    <property type="entry name" value="SIMPL/DUF541"/>
</dbReference>
<evidence type="ECO:0008006" key="4">
    <source>
        <dbReference type="Google" id="ProtNLM"/>
    </source>
</evidence>
<dbReference type="EMBL" id="AMEQ01000040">
    <property type="protein sequence ID" value="EKY00399.1"/>
    <property type="molecule type" value="Genomic_DNA"/>
</dbReference>
<keyword evidence="1" id="KW-0812">Transmembrane</keyword>
<name>L1NA75_9PORP</name>
<sequence length="246" mass="27125">MNKNFLYATIIFVALIFLGAVALLSGGLKGFRSQSKKSISVTGMAERNFQSDLIVWSASFSAESSDLPMAYSQLKEQREAVASFLKGKNVPTDAIAYSSISISRESDRYEDSDGRSYYRFRGYSLTQSVTITSKDIDATEAVSRQISELINRGIEIESGSPRYYYTKLNDLKIQMLKDASEDARNRAKVIAEGGSVSLGKLQRSSMGVFQIVGQNSDEDYSWGGSFNTTSKMKTATITINSTYAID</sequence>
<evidence type="ECO:0000313" key="3">
    <source>
        <dbReference type="Proteomes" id="UP000010408"/>
    </source>
</evidence>
<dbReference type="PANTHER" id="PTHR34387">
    <property type="entry name" value="SLR1258 PROTEIN"/>
    <property type="match status" value="1"/>
</dbReference>
<dbReference type="InterPro" id="IPR052022">
    <property type="entry name" value="26kDa_periplasmic_antigen"/>
</dbReference>
<feature type="transmembrane region" description="Helical" evidence="1">
    <location>
        <begin position="6"/>
        <end position="28"/>
    </location>
</feature>
<proteinExistence type="predicted"/>
<keyword evidence="1" id="KW-1133">Transmembrane helix</keyword>
<dbReference type="STRING" id="1127696.HMPREF9134_01733"/>
<protein>
    <recommendedName>
        <fullName evidence="4">SIMPL domain-containing protein</fullName>
    </recommendedName>
</protein>
<dbReference type="Pfam" id="PF04402">
    <property type="entry name" value="SIMPL"/>
    <property type="match status" value="1"/>
</dbReference>
<dbReference type="PATRIC" id="fig|1127696.3.peg.1571"/>
<reference evidence="2 3" key="1">
    <citation type="submission" date="2012-05" db="EMBL/GenBank/DDBJ databases">
        <authorList>
            <person name="Weinstock G."/>
            <person name="Sodergren E."/>
            <person name="Lobos E.A."/>
            <person name="Fulton L."/>
            <person name="Fulton R."/>
            <person name="Courtney L."/>
            <person name="Fronick C."/>
            <person name="O'Laughlin M."/>
            <person name="Godfrey J."/>
            <person name="Wilson R.M."/>
            <person name="Miner T."/>
            <person name="Farmer C."/>
            <person name="Delehaunty K."/>
            <person name="Cordes M."/>
            <person name="Minx P."/>
            <person name="Tomlinson C."/>
            <person name="Chen J."/>
            <person name="Wollam A."/>
            <person name="Pepin K.H."/>
            <person name="Bhonagiri V."/>
            <person name="Zhang X."/>
            <person name="Suruliraj S."/>
            <person name="Warren W."/>
            <person name="Mitreva M."/>
            <person name="Mardis E.R."/>
            <person name="Wilson R.K."/>
        </authorList>
    </citation>
    <scope>NUCLEOTIDE SEQUENCE [LARGE SCALE GENOMIC DNA]</scope>
    <source>
        <strain evidence="2 3">F0037</strain>
    </source>
</reference>
<dbReference type="GO" id="GO:0006974">
    <property type="term" value="P:DNA damage response"/>
    <property type="evidence" value="ECO:0007669"/>
    <property type="project" value="TreeGrafter"/>
</dbReference>
<dbReference type="AlphaFoldDB" id="L1NA75"/>
<comment type="caution">
    <text evidence="2">The sequence shown here is derived from an EMBL/GenBank/DDBJ whole genome shotgun (WGS) entry which is preliminary data.</text>
</comment>
<keyword evidence="1" id="KW-0472">Membrane</keyword>